<dbReference type="Pfam" id="PF12796">
    <property type="entry name" value="Ank_2"/>
    <property type="match status" value="2"/>
</dbReference>
<sequence length="1208" mass="133785">MMSGDNKVRTWFRAIQSGDISEVERLLPECAGVCGDFGETGLQYAVQMKNAEIVRLLIDYEVGMVNNEGCTALIMAALNNSADLCSLLAPLEADIILPDKRDAYMIAAQVGSYDALVTLRHYFSLVTDDHDLNALDYASMTGNLRCVVEIVTQYKPSKQERIYSRTLAETEGHHAVVRYFDTGDVDPQACGTGKDKDAPALTTEFTMQSLMLPAQGVQSPRVALNDLDYSTITVERQRSVPDSASDPEFDETINAIAKLVDKAPTPDANLASQIPEQTPTRKKATKDKGLTKALKADKKQKQKHAHDSKFVSAKPSELQGQPDHQEINPLLMERSRDEIPEGFLSVQSQLASKDSFPYELLKTNQRSKSGMCGSKIGRKGGLTHSSSAILPLLERKDTEIRYLQSQLEALTLRRSTLMTDSFAMIDACTSCYSEHACFSKVTFDGLLTSKNEFIDRLIDLCVSLVPDSASRRVDACVETDLIGTMALPEASTQRVIQSKVPHEMLEDCSYGSLLRTKDLEIDRLQKLLFEVDIKPQSQSKREAKLCKELDAKILKEVELIGLIDEVTQEIKTLRDKIVIHKKVLVDIQQQGFISDRRTERDIRLEDLFDQTLRSCDVIREIKQQMTAFKAEFSGYTAQTELLARTLFNESGTNDLNKSLKRSSSCSKINPMSGTGRIPVPNPPNPLLSVTLHPPTRSSSLATLQPLKPPLKPADYSGLLHAKDSCIERLVALLYVSPNTLYPQLVQSPCSTKTTEEQATRKQHEEMLAQKDQVINDLRRELEALLKSVSAETVSSKKKAFSHVQKPPDMIIGDLLNVSDSTEDNNEDQKYYVEALAKLELEHAAMQMEIDTMTKTIAERDNAIMFFADHYTKKINKGNITTETAKLIKVLELEVTALKSQLQTATQELTFFRNELKATTRSKSPTVITMASARPSESSQTRLGQETDTLLPIIIPSVPPRRPSLAQQLPQSDESNKSTRAPSPTRNASLLRQTITRAKSRTASRTLQLKSQCTERTGLTKLMQAVVDGDARAIGMHLSLICLVTDDGLSALMFAAIYNRLFAVEYLIHGEAGLVDSSGKTALVHALEKGHIRIAEILAPYECPDVTNVDITNTGSRTTELMQAVVSGDLARAWALLPIQHGVRDKHGKTALILAIELRKPAFVRILLPLEHTLCLENGSSPLDAIMSLKGSDASVCEIQRVAAEYFGF</sequence>
<reference evidence="3 4" key="2">
    <citation type="journal article" date="2013" name="Genome Biol. Evol.">
        <title>Genome sequencing of Giardia lamblia genotypes A2 and B isolates (DH and GS) and comparative analysis with the genomes of genotypes A1 and E (WB and Pig).</title>
        <authorList>
            <person name="Adam R.D."/>
            <person name="Dahlstrom E.W."/>
            <person name="Martens C.A."/>
            <person name="Bruno D.P."/>
            <person name="Barbian K.D."/>
            <person name="Ricklefs S.M."/>
            <person name="Hernandez M.M."/>
            <person name="Narla N.P."/>
            <person name="Patel R.B."/>
            <person name="Porcella S.F."/>
            <person name="Nash T.E."/>
        </authorList>
    </citation>
    <scope>NUCLEOTIDE SEQUENCE [LARGE SCALE GENOMIC DNA]</scope>
    <source>
        <strain evidence="3 4">DH</strain>
    </source>
</reference>
<keyword evidence="1" id="KW-0175">Coiled coil</keyword>
<dbReference type="SMART" id="SM00248">
    <property type="entry name" value="ANK"/>
    <property type="match status" value="7"/>
</dbReference>
<evidence type="ECO:0000256" key="2">
    <source>
        <dbReference type="SAM" id="MobiDB-lite"/>
    </source>
</evidence>
<organism evidence="3 4">
    <name type="scientific">Giardia intestinalis</name>
    <name type="common">Giardia lamblia</name>
    <dbReference type="NCBI Taxonomy" id="5741"/>
    <lineage>
        <taxon>Eukaryota</taxon>
        <taxon>Metamonada</taxon>
        <taxon>Diplomonadida</taxon>
        <taxon>Hexamitidae</taxon>
        <taxon>Giardiinae</taxon>
        <taxon>Giardia</taxon>
    </lineage>
</organism>
<feature type="region of interest" description="Disordered" evidence="2">
    <location>
        <begin position="264"/>
        <end position="323"/>
    </location>
</feature>
<dbReference type="EMBL" id="AHGT01000001">
    <property type="protein sequence ID" value="ESU39735.1"/>
    <property type="molecule type" value="Genomic_DNA"/>
</dbReference>
<accession>V6TRU6</accession>
<feature type="region of interest" description="Disordered" evidence="2">
    <location>
        <begin position="658"/>
        <end position="681"/>
    </location>
</feature>
<dbReference type="SUPFAM" id="SSF48403">
    <property type="entry name" value="Ankyrin repeat"/>
    <property type="match status" value="2"/>
</dbReference>
<feature type="compositionally biased region" description="Polar residues" evidence="2">
    <location>
        <begin position="965"/>
        <end position="988"/>
    </location>
</feature>
<evidence type="ECO:0000313" key="3">
    <source>
        <dbReference type="EMBL" id="ESU39735.1"/>
    </source>
</evidence>
<dbReference type="VEuPathDB" id="GiardiaDB:GL50581_4396"/>
<gene>
    <name evidence="3" type="ORF">DHA2_151310</name>
</gene>
<feature type="coiled-coil region" evidence="1">
    <location>
        <begin position="760"/>
        <end position="787"/>
    </location>
</feature>
<dbReference type="PANTHER" id="PTHR24120:SF4">
    <property type="entry name" value="GH07239P"/>
    <property type="match status" value="1"/>
</dbReference>
<dbReference type="PANTHER" id="PTHR24120">
    <property type="entry name" value="GH07239P"/>
    <property type="match status" value="1"/>
</dbReference>
<dbReference type="AlphaFoldDB" id="V6TRU6"/>
<comment type="caution">
    <text evidence="3">The sequence shown here is derived from an EMBL/GenBank/DDBJ whole genome shotgun (WGS) entry which is preliminary data.</text>
</comment>
<reference evidence="4" key="1">
    <citation type="submission" date="2012-02" db="EMBL/GenBank/DDBJ databases">
        <title>Genome sequencing of Giardia lamblia Genotypes A2 and B isolates (DH and GS) and comparative analysis with the genomes of Genotypes A1 and E (WB and Pig).</title>
        <authorList>
            <person name="Adam R."/>
            <person name="Dahlstrom E."/>
            <person name="Martens C."/>
            <person name="Bruno D."/>
            <person name="Barbian K."/>
            <person name="Porcella S.F."/>
            <person name="Nash T."/>
        </authorList>
    </citation>
    <scope>NUCLEOTIDE SEQUENCE</scope>
    <source>
        <strain evidence="4">DH</strain>
    </source>
</reference>
<dbReference type="InterPro" id="IPR002110">
    <property type="entry name" value="Ankyrin_rpt"/>
</dbReference>
<dbReference type="InterPro" id="IPR036770">
    <property type="entry name" value="Ankyrin_rpt-contain_sf"/>
</dbReference>
<dbReference type="VEuPathDB" id="GiardiaDB:QR46_0303"/>
<feature type="coiled-coil region" evidence="1">
    <location>
        <begin position="887"/>
        <end position="914"/>
    </location>
</feature>
<evidence type="ECO:0000313" key="4">
    <source>
        <dbReference type="Proteomes" id="UP000018320"/>
    </source>
</evidence>
<evidence type="ECO:0000256" key="1">
    <source>
        <dbReference type="SAM" id="Coils"/>
    </source>
</evidence>
<name>V6TRU6_GIAIN</name>
<protein>
    <submittedName>
        <fullName evidence="3">Ankyrin repeat protein</fullName>
    </submittedName>
</protein>
<feature type="compositionally biased region" description="Basic and acidic residues" evidence="2">
    <location>
        <begin position="286"/>
        <end position="309"/>
    </location>
</feature>
<dbReference type="VEuPathDB" id="GiardiaDB:DHA2_151310"/>
<proteinExistence type="predicted"/>
<feature type="compositionally biased region" description="Polar residues" evidence="2">
    <location>
        <begin position="658"/>
        <end position="672"/>
    </location>
</feature>
<dbReference type="Proteomes" id="UP000018320">
    <property type="component" value="Unassembled WGS sequence"/>
</dbReference>
<dbReference type="VEuPathDB" id="GiardiaDB:GL50803_0016736"/>
<feature type="compositionally biased region" description="Polar residues" evidence="2">
    <location>
        <begin position="921"/>
        <end position="947"/>
    </location>
</feature>
<feature type="region of interest" description="Disordered" evidence="2">
    <location>
        <begin position="921"/>
        <end position="988"/>
    </location>
</feature>
<dbReference type="Gene3D" id="1.25.40.20">
    <property type="entry name" value="Ankyrin repeat-containing domain"/>
    <property type="match status" value="2"/>
</dbReference>